<dbReference type="Proteomes" id="UP001492380">
    <property type="component" value="Unassembled WGS sequence"/>
</dbReference>
<dbReference type="EMBL" id="JBBWRZ010000001">
    <property type="protein sequence ID" value="KAK8247082.1"/>
    <property type="molecule type" value="Genomic_DNA"/>
</dbReference>
<keyword evidence="3" id="KW-1185">Reference proteome</keyword>
<feature type="compositionally biased region" description="Basic residues" evidence="1">
    <location>
        <begin position="152"/>
        <end position="162"/>
    </location>
</feature>
<evidence type="ECO:0000313" key="3">
    <source>
        <dbReference type="Proteomes" id="UP001492380"/>
    </source>
</evidence>
<evidence type="ECO:0000256" key="1">
    <source>
        <dbReference type="SAM" id="MobiDB-lite"/>
    </source>
</evidence>
<name>A0ABR1Z3U9_9PEZI</name>
<gene>
    <name evidence="2" type="ORF">HDK90DRAFT_30273</name>
</gene>
<organism evidence="2 3">
    <name type="scientific">Phyllosticta capitalensis</name>
    <dbReference type="NCBI Taxonomy" id="121624"/>
    <lineage>
        <taxon>Eukaryota</taxon>
        <taxon>Fungi</taxon>
        <taxon>Dikarya</taxon>
        <taxon>Ascomycota</taxon>
        <taxon>Pezizomycotina</taxon>
        <taxon>Dothideomycetes</taxon>
        <taxon>Dothideomycetes incertae sedis</taxon>
        <taxon>Botryosphaeriales</taxon>
        <taxon>Phyllostictaceae</taxon>
        <taxon>Phyllosticta</taxon>
    </lineage>
</organism>
<evidence type="ECO:0000313" key="2">
    <source>
        <dbReference type="EMBL" id="KAK8247082.1"/>
    </source>
</evidence>
<sequence length="230" mass="25504">MALLSFRHFGIACGNCLQRGPHFWFLRPLGLVRLGAPTLVSCTQFPMRIHTPQNSPYPHGDFRVFPLRHYLSNSPCMFSSDRPFPFFSALFTLSTQRRGLCCITASSVFHSPRATRTTHIIEHTYMGGRVGSPSSRGGKNTKSTKTVDSRRLKTTSQKRTKNGGRSGEFGGEGDEGTTYHTSTTVRSKPKRTLFNLHSEKVPHAHTKKMVDPKALLKAVGNGIEDGLASR</sequence>
<feature type="region of interest" description="Disordered" evidence="1">
    <location>
        <begin position="123"/>
        <end position="191"/>
    </location>
</feature>
<proteinExistence type="predicted"/>
<accession>A0ABR1Z3U9</accession>
<comment type="caution">
    <text evidence="2">The sequence shown here is derived from an EMBL/GenBank/DDBJ whole genome shotgun (WGS) entry which is preliminary data.</text>
</comment>
<reference evidence="2 3" key="1">
    <citation type="submission" date="2024-04" db="EMBL/GenBank/DDBJ databases">
        <title>Phyllosticta paracitricarpa is synonymous to the EU quarantine fungus P. citricarpa based on phylogenomic analyses.</title>
        <authorList>
            <consortium name="Lawrence Berkeley National Laboratory"/>
            <person name="Van Ingen-Buijs V.A."/>
            <person name="Van Westerhoven A.C."/>
            <person name="Haridas S."/>
            <person name="Skiadas P."/>
            <person name="Martin F."/>
            <person name="Groenewald J.Z."/>
            <person name="Crous P.W."/>
            <person name="Seidl M.F."/>
        </authorList>
    </citation>
    <scope>NUCLEOTIDE SEQUENCE [LARGE SCALE GENOMIC DNA]</scope>
    <source>
        <strain evidence="2 3">CBS 123374</strain>
    </source>
</reference>
<protein>
    <submittedName>
        <fullName evidence="2">Uncharacterized protein</fullName>
    </submittedName>
</protein>